<evidence type="ECO:0000256" key="3">
    <source>
        <dbReference type="ARBA" id="ARBA00022737"/>
    </source>
</evidence>
<reference evidence="14" key="2">
    <citation type="submission" date="2015-02" db="UniProtKB">
        <authorList>
            <consortium name="EnsemblMetazoa"/>
        </authorList>
    </citation>
    <scope>IDENTIFICATION</scope>
</reference>
<dbReference type="eggNOG" id="KOG3594">
    <property type="taxonomic scope" value="Eukaryota"/>
</dbReference>
<keyword evidence="12" id="KW-0732">Signal</keyword>
<feature type="domain" description="Cadherin" evidence="13">
    <location>
        <begin position="309"/>
        <end position="429"/>
    </location>
</feature>
<evidence type="ECO:0000256" key="2">
    <source>
        <dbReference type="ARBA" id="ARBA00022692"/>
    </source>
</evidence>
<keyword evidence="8" id="KW-0325">Glycoprotein</keyword>
<dbReference type="PRINTS" id="PR00205">
    <property type="entry name" value="CADHERIN"/>
</dbReference>
<feature type="domain" description="Cadherin" evidence="13">
    <location>
        <begin position="201"/>
        <end position="308"/>
    </location>
</feature>
<evidence type="ECO:0000256" key="4">
    <source>
        <dbReference type="ARBA" id="ARBA00022837"/>
    </source>
</evidence>
<feature type="chain" id="PRO_5004590165" description="Cadherin domain-containing protein" evidence="12">
    <location>
        <begin position="18"/>
        <end position="989"/>
    </location>
</feature>
<sequence>MWLYWTIIINALTTIHCNRPIFSDDAWIQMLFLPYDTPPGSAIYRVQANDNEAVPHYPLTFTVGGRGSDVVDIISVSATEADLVLKQRLKKGSIYPIALQVSDTANEKNVIEIRINATDVSVMVNSALLSYPEKPISVPEDTRPGSVIGTIIAKKRSGSDRYPDLILSRGPYNKLLDNRNILILPITIVVEDVQDTNPIFTQLPLLTRMRSDMPAGTSILQIKAIDGDRSSARSIVYSIQGENSQHFHMNPKTGQISTSNPGHQILKGCQDSAFIILVKAEEENDRRAQSIQEIVIFIEAATKPQPKFTPDVLRISIDENVAMLTELTRQQTLRLVDEASGNCAVLRVSIQDEGSTKASEIFDINPSQVIHSSDIKIFVKNPIKLDYEQIKEVTFRIIARPQDPSFESFTSTAVITVTINDLNDNAPIFLREVYETKIPENAAEGTLVTQVSATDLESGNKGEIRYTRILGDNQISEVFKLDADTGVISVTRRGALDRESVDRYEFEVEACDQHGRGLCNKTKVIVQVTDDNDNKPTFDSNHYYACLTPGMKRGEIFFNLKAIDKDEPDTANSFIMYEITGGNTNGYFSVNQQGNLSVTRDASSIPKNQETQLYIRARDDGSTPQSSETTVHISAVSYSHGNGVQFSATIGSAAKSGRICLQQLHNLSANDFLHTSAEICSKLSDPARCTQRIVEYVVSKGKNEITNKKAEYERILTELNSGSITRIDQVKTSDDSSKSRIVTSIVQHANRSVVDLTVWDREFGMPNGPSGGPSSEPSVETIVVAATESEAWKWILIALLILLAIVFIILLCCCLCKPNSKSKTAQVYNKQRNHSTVDDQRHPTRPRHHHRHRQHHVTDRITSAPMVNGKTNIPYSRHVAEEVIVDPPSARKQQATAISNGEAVISKSANLPRIVQELQATESSGQSEVVAVVSEDTTVDVDDNGPQAQLKNQFLEKKSLFTIAYDGMHSKHDLLKDKDYPPSTNTPVS</sequence>
<evidence type="ECO:0000256" key="9">
    <source>
        <dbReference type="PROSITE-ProRule" id="PRU00043"/>
    </source>
</evidence>
<proteinExistence type="predicted"/>
<evidence type="ECO:0000313" key="14">
    <source>
        <dbReference type="EnsemblMetazoa" id="SMAR006459-PA"/>
    </source>
</evidence>
<protein>
    <recommendedName>
        <fullName evidence="13">Cadherin domain-containing protein</fullName>
    </recommendedName>
</protein>
<dbReference type="EMBL" id="JH431701">
    <property type="status" value="NOT_ANNOTATED_CDS"/>
    <property type="molecule type" value="Genomic_DNA"/>
</dbReference>
<dbReference type="GO" id="GO:0005509">
    <property type="term" value="F:calcium ion binding"/>
    <property type="evidence" value="ECO:0007669"/>
    <property type="project" value="UniProtKB-UniRule"/>
</dbReference>
<evidence type="ECO:0000259" key="13">
    <source>
        <dbReference type="PROSITE" id="PS50268"/>
    </source>
</evidence>
<evidence type="ECO:0000256" key="8">
    <source>
        <dbReference type="ARBA" id="ARBA00023180"/>
    </source>
</evidence>
<dbReference type="STRING" id="126957.T1IYZ1"/>
<dbReference type="InterPro" id="IPR020894">
    <property type="entry name" value="Cadherin_CS"/>
</dbReference>
<evidence type="ECO:0000256" key="10">
    <source>
        <dbReference type="SAM" id="MobiDB-lite"/>
    </source>
</evidence>
<evidence type="ECO:0000256" key="11">
    <source>
        <dbReference type="SAM" id="Phobius"/>
    </source>
</evidence>
<keyword evidence="6 11" id="KW-1133">Transmembrane helix</keyword>
<feature type="domain" description="Cadherin" evidence="13">
    <location>
        <begin position="539"/>
        <end position="646"/>
    </location>
</feature>
<keyword evidence="2 11" id="KW-0812">Transmembrane</keyword>
<feature type="region of interest" description="Disordered" evidence="10">
    <location>
        <begin position="826"/>
        <end position="858"/>
    </location>
</feature>
<dbReference type="HOGENOM" id="CLU_301946_0_0_1"/>
<dbReference type="SMART" id="SM00112">
    <property type="entry name" value="CA"/>
    <property type="match status" value="4"/>
</dbReference>
<name>T1IYZ1_STRMM</name>
<dbReference type="OMA" id="NAWTNET"/>
<reference evidence="15" key="1">
    <citation type="submission" date="2011-05" db="EMBL/GenBank/DDBJ databases">
        <authorList>
            <person name="Richards S.R."/>
            <person name="Qu J."/>
            <person name="Jiang H."/>
            <person name="Jhangiani S.N."/>
            <person name="Agravi P."/>
            <person name="Goodspeed R."/>
            <person name="Gross S."/>
            <person name="Mandapat C."/>
            <person name="Jackson L."/>
            <person name="Mathew T."/>
            <person name="Pu L."/>
            <person name="Thornton R."/>
            <person name="Saada N."/>
            <person name="Wilczek-Boney K.B."/>
            <person name="Lee S."/>
            <person name="Kovar C."/>
            <person name="Wu Y."/>
            <person name="Scherer S.E."/>
            <person name="Worley K.C."/>
            <person name="Muzny D.M."/>
            <person name="Gibbs R."/>
        </authorList>
    </citation>
    <scope>NUCLEOTIDE SEQUENCE</scope>
    <source>
        <strain evidence="15">Brora</strain>
    </source>
</reference>
<keyword evidence="3" id="KW-0677">Repeat</keyword>
<feature type="compositionally biased region" description="Basic residues" evidence="10">
    <location>
        <begin position="843"/>
        <end position="855"/>
    </location>
</feature>
<evidence type="ECO:0000256" key="1">
    <source>
        <dbReference type="ARBA" id="ARBA00004167"/>
    </source>
</evidence>
<dbReference type="PANTHER" id="PTHR24026:SF96">
    <property type="entry name" value="CADHERIN-86C"/>
    <property type="match status" value="1"/>
</dbReference>
<dbReference type="PROSITE" id="PS00232">
    <property type="entry name" value="CADHERIN_1"/>
    <property type="match status" value="1"/>
</dbReference>
<dbReference type="InterPro" id="IPR015919">
    <property type="entry name" value="Cadherin-like_sf"/>
</dbReference>
<evidence type="ECO:0000256" key="7">
    <source>
        <dbReference type="ARBA" id="ARBA00023136"/>
    </source>
</evidence>
<keyword evidence="7 11" id="KW-0472">Membrane</keyword>
<dbReference type="PROSITE" id="PS50268">
    <property type="entry name" value="CADHERIN_2"/>
    <property type="match status" value="4"/>
</dbReference>
<dbReference type="EnsemblMetazoa" id="SMAR006459-RA">
    <property type="protein sequence ID" value="SMAR006459-PA"/>
    <property type="gene ID" value="SMAR006459"/>
</dbReference>
<dbReference type="FunFam" id="2.60.40.60:FF:000002">
    <property type="entry name" value="Protocadherin alpha 2"/>
    <property type="match status" value="1"/>
</dbReference>
<feature type="domain" description="Cadherin" evidence="13">
    <location>
        <begin position="430"/>
        <end position="538"/>
    </location>
</feature>
<dbReference type="CDD" id="cd11304">
    <property type="entry name" value="Cadherin_repeat"/>
    <property type="match status" value="4"/>
</dbReference>
<evidence type="ECO:0000256" key="6">
    <source>
        <dbReference type="ARBA" id="ARBA00022989"/>
    </source>
</evidence>
<dbReference type="AlphaFoldDB" id="T1IYZ1"/>
<keyword evidence="4 9" id="KW-0106">Calcium</keyword>
<organism evidence="14 15">
    <name type="scientific">Strigamia maritima</name>
    <name type="common">European centipede</name>
    <name type="synonym">Geophilus maritimus</name>
    <dbReference type="NCBI Taxonomy" id="126957"/>
    <lineage>
        <taxon>Eukaryota</taxon>
        <taxon>Metazoa</taxon>
        <taxon>Ecdysozoa</taxon>
        <taxon>Arthropoda</taxon>
        <taxon>Myriapoda</taxon>
        <taxon>Chilopoda</taxon>
        <taxon>Pleurostigmophora</taxon>
        <taxon>Geophilomorpha</taxon>
        <taxon>Linotaeniidae</taxon>
        <taxon>Strigamia</taxon>
    </lineage>
</organism>
<evidence type="ECO:0000313" key="15">
    <source>
        <dbReference type="Proteomes" id="UP000014500"/>
    </source>
</evidence>
<dbReference type="InterPro" id="IPR002126">
    <property type="entry name" value="Cadherin-like_dom"/>
</dbReference>
<evidence type="ECO:0000256" key="12">
    <source>
        <dbReference type="SAM" id="SignalP"/>
    </source>
</evidence>
<accession>T1IYZ1</accession>
<dbReference type="Proteomes" id="UP000014500">
    <property type="component" value="Unassembled WGS sequence"/>
</dbReference>
<feature type="transmembrane region" description="Helical" evidence="11">
    <location>
        <begin position="794"/>
        <end position="816"/>
    </location>
</feature>
<dbReference type="Gene3D" id="2.60.40.60">
    <property type="entry name" value="Cadherins"/>
    <property type="match status" value="4"/>
</dbReference>
<comment type="subcellular location">
    <subcellularLocation>
        <location evidence="1">Membrane</location>
        <topology evidence="1">Single-pass membrane protein</topology>
    </subcellularLocation>
</comment>
<dbReference type="GO" id="GO:0007156">
    <property type="term" value="P:homophilic cell adhesion via plasma membrane adhesion molecules"/>
    <property type="evidence" value="ECO:0007669"/>
    <property type="project" value="InterPro"/>
</dbReference>
<keyword evidence="5" id="KW-0130">Cell adhesion</keyword>
<dbReference type="PhylomeDB" id="T1IYZ1"/>
<keyword evidence="15" id="KW-1185">Reference proteome</keyword>
<dbReference type="PANTHER" id="PTHR24026">
    <property type="entry name" value="FAT ATYPICAL CADHERIN-RELATED"/>
    <property type="match status" value="1"/>
</dbReference>
<dbReference type="Pfam" id="PF00028">
    <property type="entry name" value="Cadherin"/>
    <property type="match status" value="3"/>
</dbReference>
<dbReference type="SUPFAM" id="SSF49313">
    <property type="entry name" value="Cadherin-like"/>
    <property type="match status" value="4"/>
</dbReference>
<dbReference type="GO" id="GO:0005886">
    <property type="term" value="C:plasma membrane"/>
    <property type="evidence" value="ECO:0007669"/>
    <property type="project" value="InterPro"/>
</dbReference>
<feature type="signal peptide" evidence="12">
    <location>
        <begin position="1"/>
        <end position="17"/>
    </location>
</feature>
<evidence type="ECO:0000256" key="5">
    <source>
        <dbReference type="ARBA" id="ARBA00022889"/>
    </source>
</evidence>